<dbReference type="EMBL" id="CP050063">
    <property type="protein sequence ID" value="QIP11904.1"/>
    <property type="molecule type" value="Genomic_DNA"/>
</dbReference>
<dbReference type="RefSeq" id="WP_167205543.1">
    <property type="nucleotide sequence ID" value="NZ_CP050063.1"/>
</dbReference>
<evidence type="ECO:0000313" key="2">
    <source>
        <dbReference type="Proteomes" id="UP000501802"/>
    </source>
</evidence>
<dbReference type="KEGG" id="spib:G8759_04285"/>
<gene>
    <name evidence="1" type="ORF">G8759_04285</name>
</gene>
<proteinExistence type="predicted"/>
<keyword evidence="2" id="KW-1185">Reference proteome</keyword>
<dbReference type="Proteomes" id="UP000501802">
    <property type="component" value="Chromosome"/>
</dbReference>
<reference evidence="1 2" key="1">
    <citation type="submission" date="2020-03" db="EMBL/GenBank/DDBJ databases">
        <authorList>
            <person name="Kim M.K."/>
        </authorList>
    </citation>
    <scope>NUCLEOTIDE SEQUENCE [LARGE SCALE GENOMIC DNA]</scope>
    <source>
        <strain evidence="1 2">BT328</strain>
    </source>
</reference>
<accession>A0A6G9AHT7</accession>
<organism evidence="1 2">
    <name type="scientific">Spirosoma aureum</name>
    <dbReference type="NCBI Taxonomy" id="2692134"/>
    <lineage>
        <taxon>Bacteria</taxon>
        <taxon>Pseudomonadati</taxon>
        <taxon>Bacteroidota</taxon>
        <taxon>Cytophagia</taxon>
        <taxon>Cytophagales</taxon>
        <taxon>Cytophagaceae</taxon>
        <taxon>Spirosoma</taxon>
    </lineage>
</organism>
<protein>
    <submittedName>
        <fullName evidence="1">Uncharacterized protein</fullName>
    </submittedName>
</protein>
<evidence type="ECO:0000313" key="1">
    <source>
        <dbReference type="EMBL" id="QIP11904.1"/>
    </source>
</evidence>
<sequence length="122" mass="13806">MPISQPLDIEQARNLLLFLSIDGAVGVTYTEQVYYAQFTKALKDIRAATLDLQQSAEIIVAVINQGCKLAKSTEWINRELLFEAQAVCLNMRNELMLSAVRHAHGSDIALDLYNERLSRYDF</sequence>
<dbReference type="AlphaFoldDB" id="A0A6G9AHT7"/>
<name>A0A6G9AHT7_9BACT</name>